<feature type="transmembrane region" description="Helical" evidence="6">
    <location>
        <begin position="248"/>
        <end position="266"/>
    </location>
</feature>
<evidence type="ECO:0000256" key="1">
    <source>
        <dbReference type="ARBA" id="ARBA00004651"/>
    </source>
</evidence>
<dbReference type="InterPro" id="IPR001851">
    <property type="entry name" value="ABC_transp_permease"/>
</dbReference>
<organism evidence="7 8">
    <name type="scientific">Amycolatopsis pithecellobii</name>
    <dbReference type="NCBI Taxonomy" id="664692"/>
    <lineage>
        <taxon>Bacteria</taxon>
        <taxon>Bacillati</taxon>
        <taxon>Actinomycetota</taxon>
        <taxon>Actinomycetes</taxon>
        <taxon>Pseudonocardiales</taxon>
        <taxon>Pseudonocardiaceae</taxon>
        <taxon>Amycolatopsis</taxon>
    </lineage>
</organism>
<evidence type="ECO:0000256" key="5">
    <source>
        <dbReference type="ARBA" id="ARBA00023136"/>
    </source>
</evidence>
<evidence type="ECO:0000313" key="7">
    <source>
        <dbReference type="EMBL" id="MTD54966.1"/>
    </source>
</evidence>
<protein>
    <submittedName>
        <fullName evidence="7">Branched-chain amino acid ABC transporter permease</fullName>
    </submittedName>
</protein>
<evidence type="ECO:0000256" key="4">
    <source>
        <dbReference type="ARBA" id="ARBA00022989"/>
    </source>
</evidence>
<keyword evidence="2" id="KW-1003">Cell membrane</keyword>
<feature type="transmembrane region" description="Helical" evidence="6">
    <location>
        <begin position="56"/>
        <end position="81"/>
    </location>
</feature>
<keyword evidence="4 6" id="KW-1133">Transmembrane helix</keyword>
<dbReference type="GO" id="GO:0005886">
    <property type="term" value="C:plasma membrane"/>
    <property type="evidence" value="ECO:0007669"/>
    <property type="project" value="UniProtKB-SubCell"/>
</dbReference>
<dbReference type="RefSeq" id="WP_154757164.1">
    <property type="nucleotide sequence ID" value="NZ_WMBA01000016.1"/>
</dbReference>
<dbReference type="Proteomes" id="UP000440096">
    <property type="component" value="Unassembled WGS sequence"/>
</dbReference>
<keyword evidence="8" id="KW-1185">Reference proteome</keyword>
<feature type="transmembrane region" description="Helical" evidence="6">
    <location>
        <begin position="122"/>
        <end position="139"/>
    </location>
</feature>
<evidence type="ECO:0000313" key="8">
    <source>
        <dbReference type="Proteomes" id="UP000440096"/>
    </source>
</evidence>
<comment type="caution">
    <text evidence="7">The sequence shown here is derived from an EMBL/GenBank/DDBJ whole genome shotgun (WGS) entry which is preliminary data.</text>
</comment>
<evidence type="ECO:0000256" key="2">
    <source>
        <dbReference type="ARBA" id="ARBA00022475"/>
    </source>
</evidence>
<dbReference type="CDD" id="cd06581">
    <property type="entry name" value="TM_PBP1_LivM_like"/>
    <property type="match status" value="1"/>
</dbReference>
<dbReference type="PANTHER" id="PTHR30482:SF10">
    <property type="entry name" value="HIGH-AFFINITY BRANCHED-CHAIN AMINO ACID TRANSPORT PROTEIN BRAE"/>
    <property type="match status" value="1"/>
</dbReference>
<feature type="transmembrane region" description="Helical" evidence="6">
    <location>
        <begin position="201"/>
        <end position="218"/>
    </location>
</feature>
<feature type="transmembrane region" description="Helical" evidence="6">
    <location>
        <begin position="173"/>
        <end position="195"/>
    </location>
</feature>
<accession>A0A6N7Z644</accession>
<name>A0A6N7Z644_9PSEU</name>
<reference evidence="7 8" key="1">
    <citation type="submission" date="2019-11" db="EMBL/GenBank/DDBJ databases">
        <title>Draft genome of Amycolatopsis RM579.</title>
        <authorList>
            <person name="Duangmal K."/>
            <person name="Mingma R."/>
        </authorList>
    </citation>
    <scope>NUCLEOTIDE SEQUENCE [LARGE SCALE GENOMIC DNA]</scope>
    <source>
        <strain evidence="7 8">RM579</strain>
    </source>
</reference>
<dbReference type="GO" id="GO:0015658">
    <property type="term" value="F:branched-chain amino acid transmembrane transporter activity"/>
    <property type="evidence" value="ECO:0007669"/>
    <property type="project" value="InterPro"/>
</dbReference>
<proteinExistence type="predicted"/>
<keyword evidence="5 6" id="KW-0472">Membrane</keyword>
<dbReference type="InterPro" id="IPR043428">
    <property type="entry name" value="LivM-like"/>
</dbReference>
<dbReference type="EMBL" id="WMBA01000016">
    <property type="protein sequence ID" value="MTD54966.1"/>
    <property type="molecule type" value="Genomic_DNA"/>
</dbReference>
<evidence type="ECO:0000256" key="3">
    <source>
        <dbReference type="ARBA" id="ARBA00022692"/>
    </source>
</evidence>
<evidence type="ECO:0000256" key="6">
    <source>
        <dbReference type="SAM" id="Phobius"/>
    </source>
</evidence>
<sequence length="278" mass="28953">MNTASLLSTAEFGLVFGLLALSMYASLSTGLLSMASVTFAACGAFLAGRLGANTGLPGVVLLLGGSLLGAVVAVLVSLVILHLNSHYIAMATIAVLLMTRVAALNLPMLTGGVNGLSIPVELGLPYIFGSLAVAVWVFARLRRSRYGIAAETVREDPVVAATLGINIRWIQSVSFVISGFVGGGAGVLLASLYAYVDADTFFLNLAFVCLAAVVLGGGFHWLGPLVGGLVFTLIPEILRGTVDQADQIVNGVILIVIMIFLPRGLIDPARRRTRGARK</sequence>
<dbReference type="Pfam" id="PF02653">
    <property type="entry name" value="BPD_transp_2"/>
    <property type="match status" value="1"/>
</dbReference>
<dbReference type="PANTHER" id="PTHR30482">
    <property type="entry name" value="HIGH-AFFINITY BRANCHED-CHAIN AMINO ACID TRANSPORT SYSTEM PERMEASE"/>
    <property type="match status" value="1"/>
</dbReference>
<comment type="subcellular location">
    <subcellularLocation>
        <location evidence="1">Cell membrane</location>
        <topology evidence="1">Multi-pass membrane protein</topology>
    </subcellularLocation>
</comment>
<feature type="transmembrane region" description="Helical" evidence="6">
    <location>
        <begin position="88"/>
        <end position="110"/>
    </location>
</feature>
<gene>
    <name evidence="7" type="ORF">GKO32_13395</name>
</gene>
<dbReference type="OrthoDB" id="9814461at2"/>
<keyword evidence="3 6" id="KW-0812">Transmembrane</keyword>
<dbReference type="AlphaFoldDB" id="A0A6N7Z644"/>